<keyword evidence="2" id="KW-0808">Transferase</keyword>
<dbReference type="CDD" id="cd02440">
    <property type="entry name" value="AdoMet_MTases"/>
    <property type="match status" value="1"/>
</dbReference>
<name>A0A073J4H6_9RHOB</name>
<protein>
    <submittedName>
        <fullName evidence="2">Methyltransferase</fullName>
    </submittedName>
</protein>
<keyword evidence="3" id="KW-1185">Reference proteome</keyword>
<dbReference type="InterPro" id="IPR041698">
    <property type="entry name" value="Methyltransf_25"/>
</dbReference>
<evidence type="ECO:0000313" key="2">
    <source>
        <dbReference type="EMBL" id="KEJ96894.1"/>
    </source>
</evidence>
<dbReference type="Gene3D" id="3.40.50.150">
    <property type="entry name" value="Vaccinia Virus protein VP39"/>
    <property type="match status" value="1"/>
</dbReference>
<feature type="domain" description="Methyltransferase" evidence="1">
    <location>
        <begin position="59"/>
        <end position="149"/>
    </location>
</feature>
<dbReference type="Proteomes" id="UP000027746">
    <property type="component" value="Unassembled WGS sequence"/>
</dbReference>
<dbReference type="EMBL" id="JAMD01000002">
    <property type="protein sequence ID" value="KEJ96894.1"/>
    <property type="molecule type" value="Genomic_DNA"/>
</dbReference>
<evidence type="ECO:0000259" key="1">
    <source>
        <dbReference type="Pfam" id="PF13649"/>
    </source>
</evidence>
<dbReference type="GO" id="GO:0032259">
    <property type="term" value="P:methylation"/>
    <property type="evidence" value="ECO:0007669"/>
    <property type="project" value="UniProtKB-KW"/>
</dbReference>
<keyword evidence="2" id="KW-0489">Methyltransferase</keyword>
<comment type="caution">
    <text evidence="2">The sequence shown here is derived from an EMBL/GenBank/DDBJ whole genome shotgun (WGS) entry which is preliminary data.</text>
</comment>
<dbReference type="RefSeq" id="WP_037922326.1">
    <property type="nucleotide sequence ID" value="NZ_CP054599.1"/>
</dbReference>
<gene>
    <name evidence="2" type="ORF">SUH3_08955</name>
</gene>
<dbReference type="Pfam" id="PF13649">
    <property type="entry name" value="Methyltransf_25"/>
    <property type="match status" value="1"/>
</dbReference>
<dbReference type="AlphaFoldDB" id="A0A073J4H6"/>
<evidence type="ECO:0000313" key="3">
    <source>
        <dbReference type="Proteomes" id="UP000027746"/>
    </source>
</evidence>
<dbReference type="SUPFAM" id="SSF53335">
    <property type="entry name" value="S-adenosyl-L-methionine-dependent methyltransferases"/>
    <property type="match status" value="1"/>
</dbReference>
<dbReference type="OrthoDB" id="9807911at2"/>
<dbReference type="InterPro" id="IPR029063">
    <property type="entry name" value="SAM-dependent_MTases_sf"/>
</dbReference>
<reference evidence="2 3" key="1">
    <citation type="submission" date="2014-01" db="EMBL/GenBank/DDBJ databases">
        <title>Sulfitobacter sp. H3 (MCCC 1A00686) Genome Sequencing.</title>
        <authorList>
            <person name="Lai Q."/>
            <person name="Hong Z."/>
        </authorList>
    </citation>
    <scope>NUCLEOTIDE SEQUENCE [LARGE SCALE GENOMIC DNA]</scope>
    <source>
        <strain evidence="2 3">H3</strain>
    </source>
</reference>
<accession>A0A073J4H6</accession>
<dbReference type="GeneID" id="68868259"/>
<organism evidence="2 3">
    <name type="scientific">Pseudosulfitobacter pseudonitzschiae</name>
    <dbReference type="NCBI Taxonomy" id="1402135"/>
    <lineage>
        <taxon>Bacteria</taxon>
        <taxon>Pseudomonadati</taxon>
        <taxon>Pseudomonadota</taxon>
        <taxon>Alphaproteobacteria</taxon>
        <taxon>Rhodobacterales</taxon>
        <taxon>Roseobacteraceae</taxon>
        <taxon>Pseudosulfitobacter</taxon>
    </lineage>
</organism>
<sequence>MSDDPDLNAAYALQTPEDSRQLYARWAKTYDTTFASASGYVLHMQVASLFVLHGGTGPVLDVGAGTGLCGAALTAQGITPVDGTDISPEMLEVAGTKGIYRKLFTGDILKGLDIADATYAGATSSGTFTTGHVGPDALDEVIRVVRPGGRITLSINAQHFAAQGFAAKFALLEPDIQDLTLTDVPIYSPETTGVHARDIARVASWIKR</sequence>
<dbReference type="GO" id="GO:0008168">
    <property type="term" value="F:methyltransferase activity"/>
    <property type="evidence" value="ECO:0007669"/>
    <property type="project" value="UniProtKB-KW"/>
</dbReference>
<proteinExistence type="predicted"/>